<dbReference type="NCBIfam" id="TIGR00338">
    <property type="entry name" value="serB"/>
    <property type="match status" value="1"/>
</dbReference>
<dbReference type="PANTHER" id="PTHR47219">
    <property type="entry name" value="RAB GTPASE-ACTIVATING PROTEIN 1-LIKE"/>
    <property type="match status" value="1"/>
</dbReference>
<accession>A0ABQ7S8S0</accession>
<feature type="region of interest" description="Disordered" evidence="4">
    <location>
        <begin position="11"/>
        <end position="37"/>
    </location>
</feature>
<dbReference type="InterPro" id="IPR036412">
    <property type="entry name" value="HAD-like_sf"/>
</dbReference>
<dbReference type="Gene3D" id="3.40.50.1000">
    <property type="entry name" value="HAD superfamily/HAD-like"/>
    <property type="match status" value="1"/>
</dbReference>
<evidence type="ECO:0000313" key="7">
    <source>
        <dbReference type="Proteomes" id="UP000825002"/>
    </source>
</evidence>
<evidence type="ECO:0000256" key="2">
    <source>
        <dbReference type="ARBA" id="ARBA00031693"/>
    </source>
</evidence>
<keyword evidence="3" id="KW-0175">Coiled coil</keyword>
<sequence>MSNGCQMDKINNNIENGINDDEDPIPSGTGNVSKDCSPSDLEGWGPMLNINEWHNKRPKGLAQLVRMGIPEALRAEAWQRLSGCSDDAGTLMEQYRILLTQTAPTEDIIKRDVERTYPAHPKFRSDSSDSQVNSLFKVCKAWAVYDQEVGYCQGLSFLVATLLLHMPEEQAFCVFVRIMESYGLRDLFRANFHELHLKLHQLDRLIEDQIPALHKHFKVLKVEPMMFASQWFLTVFTAKFPLNAVFHIVDLFLLDGIDTLFLVSLALLQLSKQDLLALDYEGIFKYFSVQMPKRYTDQINVQQLIKTASELSLKRLKYHAKSYKPVNHQINNSHDKSITFKYSDNNSNSTIVELERDNKNLTESYLRLLQENNNLVHELARTKVQLQTQMDDLEDKVEQLQHTIESSRQQIQICNNIISDLRDEKSRLEVEVMQLKEVCRRELHPRRRWRNADAVCLDVDSTVCRDEAIDELAKFVGKFEEVSELTRSAMRGNSDFREALRDRLAIIKPTQTVLKEYISTHPPKLTDGIEELIILLKERRVDVYLISGGFDVIIEPTAKKLGIPMDHVYSNSIKFYFDGSYAGFDETRPTSRQDGKPSVIASLKKSHGYKNLVMIGDGVTDLEACPPADAFIGFGANQAREPVKNRAEWFVYSFRDLIQELNEQSV</sequence>
<dbReference type="Gene3D" id="1.10.150.210">
    <property type="entry name" value="Phosphoserine phosphatase, domain 2"/>
    <property type="match status" value="1"/>
</dbReference>
<dbReference type="Pfam" id="PF00702">
    <property type="entry name" value="Hydrolase"/>
    <property type="match status" value="1"/>
</dbReference>
<evidence type="ECO:0000256" key="4">
    <source>
        <dbReference type="SAM" id="MobiDB-lite"/>
    </source>
</evidence>
<dbReference type="EMBL" id="JAIFTH010000395">
    <property type="protein sequence ID" value="KAG9509625.1"/>
    <property type="molecule type" value="Genomic_DNA"/>
</dbReference>
<evidence type="ECO:0000256" key="1">
    <source>
        <dbReference type="ARBA" id="ARBA00009184"/>
    </source>
</evidence>
<dbReference type="InterPro" id="IPR050302">
    <property type="entry name" value="Rab_GAP_TBC_domain"/>
</dbReference>
<dbReference type="SUPFAM" id="SSF47923">
    <property type="entry name" value="Ypt/Rab-GAP domain of gyp1p"/>
    <property type="match status" value="2"/>
</dbReference>
<dbReference type="Pfam" id="PF00566">
    <property type="entry name" value="RabGAP-TBC"/>
    <property type="match status" value="1"/>
</dbReference>
<reference evidence="6 7" key="1">
    <citation type="submission" date="2020-10" db="EMBL/GenBank/DDBJ databases">
        <authorList>
            <person name="Klimov P.B."/>
            <person name="Dyachkov S.M."/>
            <person name="Chetverikov P.E."/>
        </authorList>
    </citation>
    <scope>NUCLEOTIDE SEQUENCE [LARGE SCALE GENOMIC DNA]</scope>
    <source>
        <strain evidence="6">BMOC 18-1129-001#AD2665</strain>
        <tissue evidence="6">Entire mites</tissue>
    </source>
</reference>
<dbReference type="PANTHER" id="PTHR47219:SF9">
    <property type="entry name" value="GTPASE ACTIVATING PROTEIN AND CENTROSOME-ASSOCIATED, ISOFORM B"/>
    <property type="match status" value="1"/>
</dbReference>
<dbReference type="Gene3D" id="1.10.10.750">
    <property type="entry name" value="Ypt/Rab-GAP domain of gyp1p, domain 1"/>
    <property type="match status" value="1"/>
</dbReference>
<dbReference type="InterPro" id="IPR004469">
    <property type="entry name" value="PSP"/>
</dbReference>
<evidence type="ECO:0000313" key="6">
    <source>
        <dbReference type="EMBL" id="KAG9509625.1"/>
    </source>
</evidence>
<protein>
    <recommendedName>
        <fullName evidence="2">O-phosphoserine phosphohydrolase</fullName>
    </recommendedName>
</protein>
<dbReference type="InterPro" id="IPR035969">
    <property type="entry name" value="Rab-GAP_TBC_sf"/>
</dbReference>
<keyword evidence="7" id="KW-1185">Reference proteome</keyword>
<proteinExistence type="inferred from homology"/>
<evidence type="ECO:0000259" key="5">
    <source>
        <dbReference type="PROSITE" id="PS50086"/>
    </source>
</evidence>
<dbReference type="CDD" id="cd04309">
    <property type="entry name" value="HAD_PSP_eu"/>
    <property type="match status" value="1"/>
</dbReference>
<dbReference type="Gene3D" id="1.10.8.270">
    <property type="entry name" value="putative rabgap domain of human tbc1 domain family member 14 like domains"/>
    <property type="match status" value="1"/>
</dbReference>
<organism evidence="6 7">
    <name type="scientific">Fragariocoptes setiger</name>
    <dbReference type="NCBI Taxonomy" id="1670756"/>
    <lineage>
        <taxon>Eukaryota</taxon>
        <taxon>Metazoa</taxon>
        <taxon>Ecdysozoa</taxon>
        <taxon>Arthropoda</taxon>
        <taxon>Chelicerata</taxon>
        <taxon>Arachnida</taxon>
        <taxon>Acari</taxon>
        <taxon>Acariformes</taxon>
        <taxon>Trombidiformes</taxon>
        <taxon>Prostigmata</taxon>
        <taxon>Eupodina</taxon>
        <taxon>Eriophyoidea</taxon>
        <taxon>Phytoptidae</taxon>
        <taxon>Fragariocoptes</taxon>
    </lineage>
</organism>
<feature type="coiled-coil region" evidence="3">
    <location>
        <begin position="351"/>
        <end position="438"/>
    </location>
</feature>
<dbReference type="Proteomes" id="UP000825002">
    <property type="component" value="Unassembled WGS sequence"/>
</dbReference>
<dbReference type="Gene3D" id="1.20.5.170">
    <property type="match status" value="1"/>
</dbReference>
<dbReference type="SMART" id="SM00164">
    <property type="entry name" value="TBC"/>
    <property type="match status" value="1"/>
</dbReference>
<dbReference type="InterPro" id="IPR023214">
    <property type="entry name" value="HAD_sf"/>
</dbReference>
<feature type="non-terminal residue" evidence="6">
    <location>
        <position position="666"/>
    </location>
</feature>
<comment type="similarity">
    <text evidence="1">Belongs to the HAD-like hydrolase superfamily. SerB family.</text>
</comment>
<feature type="domain" description="Rab-GAP TBC" evidence="5">
    <location>
        <begin position="68"/>
        <end position="256"/>
    </location>
</feature>
<dbReference type="SUPFAM" id="SSF56784">
    <property type="entry name" value="HAD-like"/>
    <property type="match status" value="1"/>
</dbReference>
<dbReference type="PROSITE" id="PS50086">
    <property type="entry name" value="TBC_RABGAP"/>
    <property type="match status" value="1"/>
</dbReference>
<comment type="caution">
    <text evidence="6">The sequence shown here is derived from an EMBL/GenBank/DDBJ whole genome shotgun (WGS) entry which is preliminary data.</text>
</comment>
<evidence type="ECO:0000256" key="3">
    <source>
        <dbReference type="SAM" id="Coils"/>
    </source>
</evidence>
<name>A0ABQ7S8S0_9ACAR</name>
<dbReference type="InterPro" id="IPR000195">
    <property type="entry name" value="Rab-GAP-TBC_dom"/>
</dbReference>
<gene>
    <name evidence="6" type="primary">Rabgap1</name>
    <name evidence="6" type="ORF">GZH46_01850</name>
</gene>
<dbReference type="Gene3D" id="1.10.472.80">
    <property type="entry name" value="Ypt/Rab-GAP domain of gyp1p, domain 3"/>
    <property type="match status" value="1"/>
</dbReference>
<dbReference type="NCBIfam" id="TIGR01488">
    <property type="entry name" value="HAD-SF-IB"/>
    <property type="match status" value="1"/>
</dbReference>